<feature type="transmembrane region" description="Helical" evidence="6">
    <location>
        <begin position="79"/>
        <end position="97"/>
    </location>
</feature>
<dbReference type="PANTHER" id="PTHR12778">
    <property type="entry name" value="SOLUTE CARRIER FAMILY 33 ACETYL-COA TRANSPORTER -RELATED"/>
    <property type="match status" value="1"/>
</dbReference>
<protein>
    <submittedName>
        <fullName evidence="7">MFS transporter (Putative signal transducer)</fullName>
    </submittedName>
</protein>
<dbReference type="EMBL" id="SNVV01000026">
    <property type="protein sequence ID" value="TDN46717.1"/>
    <property type="molecule type" value="Genomic_DNA"/>
</dbReference>
<feature type="transmembrane region" description="Helical" evidence="6">
    <location>
        <begin position="322"/>
        <end position="343"/>
    </location>
</feature>
<feature type="transmembrane region" description="Helical" evidence="6">
    <location>
        <begin position="292"/>
        <end position="310"/>
    </location>
</feature>
<dbReference type="Gene3D" id="1.20.1250.20">
    <property type="entry name" value="MFS general substrate transporter like domains"/>
    <property type="match status" value="1"/>
</dbReference>
<feature type="transmembrane region" description="Helical" evidence="6">
    <location>
        <begin position="140"/>
        <end position="160"/>
    </location>
</feature>
<dbReference type="AlphaFoldDB" id="A0A4R6DP65"/>
<dbReference type="SUPFAM" id="SSF103473">
    <property type="entry name" value="MFS general substrate transporter"/>
    <property type="match status" value="1"/>
</dbReference>
<evidence type="ECO:0000313" key="7">
    <source>
        <dbReference type="EMBL" id="TDN46717.1"/>
    </source>
</evidence>
<feature type="transmembrane region" description="Helical" evidence="6">
    <location>
        <begin position="387"/>
        <end position="406"/>
    </location>
</feature>
<evidence type="ECO:0000256" key="1">
    <source>
        <dbReference type="ARBA" id="ARBA00004141"/>
    </source>
</evidence>
<dbReference type="RefSeq" id="WP_133594683.1">
    <property type="nucleotide sequence ID" value="NZ_SNVV01000026.1"/>
</dbReference>
<dbReference type="InterPro" id="IPR036259">
    <property type="entry name" value="MFS_trans_sf"/>
</dbReference>
<feature type="transmembrane region" description="Helical" evidence="6">
    <location>
        <begin position="12"/>
        <end position="37"/>
    </location>
</feature>
<evidence type="ECO:0000256" key="6">
    <source>
        <dbReference type="SAM" id="Phobius"/>
    </source>
</evidence>
<keyword evidence="8" id="KW-1185">Reference proteome</keyword>
<dbReference type="GO" id="GO:0016020">
    <property type="term" value="C:membrane"/>
    <property type="evidence" value="ECO:0007669"/>
    <property type="project" value="UniProtKB-SubCell"/>
</dbReference>
<evidence type="ECO:0000256" key="4">
    <source>
        <dbReference type="ARBA" id="ARBA00022989"/>
    </source>
</evidence>
<feature type="transmembrane region" description="Helical" evidence="6">
    <location>
        <begin position="226"/>
        <end position="247"/>
    </location>
</feature>
<accession>A0A4R6DP65</accession>
<reference evidence="7 8" key="1">
    <citation type="submission" date="2019-03" db="EMBL/GenBank/DDBJ databases">
        <title>Genomic Encyclopedia of Type Strains, Phase IV (KMG-IV): sequencing the most valuable type-strain genomes for metagenomic binning, comparative biology and taxonomic classification.</title>
        <authorList>
            <person name="Goeker M."/>
        </authorList>
    </citation>
    <scope>NUCLEOTIDE SEQUENCE [LARGE SCALE GENOMIC DNA]</scope>
    <source>
        <strain evidence="7 8">DSM 12121</strain>
    </source>
</reference>
<feature type="transmembrane region" description="Helical" evidence="6">
    <location>
        <begin position="166"/>
        <end position="186"/>
    </location>
</feature>
<keyword evidence="2" id="KW-0813">Transport</keyword>
<keyword evidence="3 6" id="KW-0812">Transmembrane</keyword>
<dbReference type="OrthoDB" id="9787815at2"/>
<feature type="transmembrane region" description="Helical" evidence="6">
    <location>
        <begin position="267"/>
        <end position="285"/>
    </location>
</feature>
<evidence type="ECO:0000256" key="5">
    <source>
        <dbReference type="ARBA" id="ARBA00023136"/>
    </source>
</evidence>
<keyword evidence="4 6" id="KW-1133">Transmembrane helix</keyword>
<comment type="subcellular location">
    <subcellularLocation>
        <location evidence="1">Membrane</location>
        <topology evidence="1">Multi-pass membrane protein</topology>
    </subcellularLocation>
</comment>
<organism evidence="7 8">
    <name type="scientific">Azoarcus indigens</name>
    <dbReference type="NCBI Taxonomy" id="29545"/>
    <lineage>
        <taxon>Bacteria</taxon>
        <taxon>Pseudomonadati</taxon>
        <taxon>Pseudomonadota</taxon>
        <taxon>Betaproteobacteria</taxon>
        <taxon>Rhodocyclales</taxon>
        <taxon>Zoogloeaceae</taxon>
        <taxon>Azoarcus</taxon>
    </lineage>
</organism>
<feature type="transmembrane region" description="Helical" evidence="6">
    <location>
        <begin position="103"/>
        <end position="128"/>
    </location>
</feature>
<evidence type="ECO:0000313" key="8">
    <source>
        <dbReference type="Proteomes" id="UP000295129"/>
    </source>
</evidence>
<name>A0A4R6DP65_9RHOO</name>
<feature type="transmembrane region" description="Helical" evidence="6">
    <location>
        <begin position="364"/>
        <end position="381"/>
    </location>
</feature>
<comment type="caution">
    <text evidence="7">The sequence shown here is derived from an EMBL/GenBank/DDBJ whole genome shotgun (WGS) entry which is preliminary data.</text>
</comment>
<evidence type="ECO:0000256" key="2">
    <source>
        <dbReference type="ARBA" id="ARBA00022448"/>
    </source>
</evidence>
<proteinExistence type="predicted"/>
<dbReference type="PANTHER" id="PTHR12778:SF10">
    <property type="entry name" value="MAJOR FACILITATOR SUPERFAMILY DOMAIN-CONTAINING PROTEIN 3"/>
    <property type="match status" value="1"/>
</dbReference>
<keyword evidence="5 6" id="KW-0472">Membrane</keyword>
<dbReference type="Proteomes" id="UP000295129">
    <property type="component" value="Unassembled WGS sequence"/>
</dbReference>
<sequence length="416" mass="43068">MTSDLRLHASEYRALALMYAAQGLPSGLAFYALGALIRQGGHGVEDVGLIGLAFLPWALKFLWAAPIDNACARWGHGRVVGMMQALIVLATLALIPFPPGPQLHAALAGVLLLNTLSATQDIATNAYAVTRLQGRAAGPANAIQVAAFITGMLMGGGGLLMVIGHIGWAAGMAGLAALLAVLYLPLMLDRRWLAAPAASAGSPVVSPAEAPATPARLRDLRRHADLGWALLLALVFKFSSTAVETLVQPWLVDRPLDLAQIGSLQTVRLIATALGGVVLGIPLVRRLGNRRAVLASGGLATLLLGTAWGLDAAGVSEMHWLALAFGIEAMAAGALYVAIWALFMNWASPERPGTDYTAMQCCESLANAVAAGAIGGLGARWDYGTAFAAAWGAGVVVLALMALAVARLQVTREAAS</sequence>
<evidence type="ECO:0000256" key="3">
    <source>
        <dbReference type="ARBA" id="ARBA00022692"/>
    </source>
</evidence>
<feature type="transmembrane region" description="Helical" evidence="6">
    <location>
        <begin position="49"/>
        <end position="67"/>
    </location>
</feature>
<gene>
    <name evidence="7" type="ORF">C7389_12624</name>
</gene>
<dbReference type="InterPro" id="IPR004752">
    <property type="entry name" value="AmpG_permease/AT-1"/>
</dbReference>